<evidence type="ECO:0000259" key="1">
    <source>
        <dbReference type="Pfam" id="PF07238"/>
    </source>
</evidence>
<evidence type="ECO:0000313" key="3">
    <source>
        <dbReference type="Proteomes" id="UP000567293"/>
    </source>
</evidence>
<feature type="domain" description="PilZ" evidence="1">
    <location>
        <begin position="17"/>
        <end position="113"/>
    </location>
</feature>
<dbReference type="Proteomes" id="UP000567293">
    <property type="component" value="Unassembled WGS sequence"/>
</dbReference>
<name>A0A7V8T0V9_9BACT</name>
<dbReference type="Pfam" id="PF07238">
    <property type="entry name" value="PilZ"/>
    <property type="match status" value="1"/>
</dbReference>
<dbReference type="GO" id="GO:0035438">
    <property type="term" value="F:cyclic-di-GMP binding"/>
    <property type="evidence" value="ECO:0007669"/>
    <property type="project" value="InterPro"/>
</dbReference>
<protein>
    <submittedName>
        <fullName evidence="2">PilZ domain-containing protein</fullName>
    </submittedName>
</protein>
<dbReference type="InterPro" id="IPR009875">
    <property type="entry name" value="PilZ_domain"/>
</dbReference>
<dbReference type="SUPFAM" id="SSF141371">
    <property type="entry name" value="PilZ domain-like"/>
    <property type="match status" value="1"/>
</dbReference>
<dbReference type="Gene3D" id="2.40.10.220">
    <property type="entry name" value="predicted glycosyltransferase like domains"/>
    <property type="match status" value="1"/>
</dbReference>
<gene>
    <name evidence="2" type="ORF">HRJ53_29200</name>
</gene>
<organism evidence="2 3">
    <name type="scientific">Candidatus Acidiferrum panamense</name>
    <dbReference type="NCBI Taxonomy" id="2741543"/>
    <lineage>
        <taxon>Bacteria</taxon>
        <taxon>Pseudomonadati</taxon>
        <taxon>Acidobacteriota</taxon>
        <taxon>Terriglobia</taxon>
        <taxon>Candidatus Acidiferrales</taxon>
        <taxon>Candidatus Acidiferrum</taxon>
    </lineage>
</organism>
<proteinExistence type="predicted"/>
<dbReference type="AlphaFoldDB" id="A0A7V8T0V9"/>
<sequence>MGDRTSSDESRSLSVRDRRFCIRYPFAGDVVVLDLETGSRTEGVTSDLSLGGIFVCTSKPLGSNTRVRVTLTKKDQKLEALGMVRIVKPRIGMGIEFLDLEQPHYSTLCRWIEQLGKVR</sequence>
<evidence type="ECO:0000313" key="2">
    <source>
        <dbReference type="EMBL" id="MBA0089087.1"/>
    </source>
</evidence>
<comment type="caution">
    <text evidence="2">The sequence shown here is derived from an EMBL/GenBank/DDBJ whole genome shotgun (WGS) entry which is preliminary data.</text>
</comment>
<reference evidence="2" key="1">
    <citation type="submission" date="2020-06" db="EMBL/GenBank/DDBJ databases">
        <title>Legume-microbial interactions unlock mineral nutrients during tropical forest succession.</title>
        <authorList>
            <person name="Epihov D.Z."/>
        </authorList>
    </citation>
    <scope>NUCLEOTIDE SEQUENCE [LARGE SCALE GENOMIC DNA]</scope>
    <source>
        <strain evidence="2">Pan2503</strain>
    </source>
</reference>
<accession>A0A7V8T0V9</accession>
<keyword evidence="3" id="KW-1185">Reference proteome</keyword>
<dbReference type="EMBL" id="JACDQQ010002829">
    <property type="protein sequence ID" value="MBA0089087.1"/>
    <property type="molecule type" value="Genomic_DNA"/>
</dbReference>